<accession>A0ABP8LSF8</accession>
<proteinExistence type="predicted"/>
<evidence type="ECO:0000313" key="1">
    <source>
        <dbReference type="EMBL" id="GAA4434180.1"/>
    </source>
</evidence>
<evidence type="ECO:0008006" key="3">
    <source>
        <dbReference type="Google" id="ProtNLM"/>
    </source>
</evidence>
<dbReference type="Proteomes" id="UP001501508">
    <property type="component" value="Unassembled WGS sequence"/>
</dbReference>
<protein>
    <recommendedName>
        <fullName evidence="3">Alpha glucuronidase N-terminal domain-containing protein</fullName>
    </recommendedName>
</protein>
<keyword evidence="2" id="KW-1185">Reference proteome</keyword>
<dbReference type="EMBL" id="BAABEY010000010">
    <property type="protein sequence ID" value="GAA4434180.1"/>
    <property type="molecule type" value="Genomic_DNA"/>
</dbReference>
<evidence type="ECO:0000313" key="2">
    <source>
        <dbReference type="Proteomes" id="UP001501508"/>
    </source>
</evidence>
<sequence>MVSGYFPVGRTFGKLLLALIMFLPAAGARGEHYRQIVVVGSDNPSAVELNILDVLKQRILEKAEVGISSITSSGYPAQEGSAPGTLFLFAGIASGNTALNVVLESMWLTAVSAGDPGPEGFLFRAVPAGPGKRSVVILNGVDQRGLLYAVGAFLRECGYLPQAIEIGAVNRRTAPAFEIRGTQYGQSSVALTKAKARPWSREEKHRAILDLALAGANIFLTESTPKNELEELAFLKSFDLMACSVFHVNQAPAGNFPGEWRASESIGRPNYLCPSVPGAHRFILEECEKKVKNSPAYDFIQLKGGDGGGCECDRCKPYGNVFIHLSEKIAEILHRYHPKTRIYFTNQKFDNESDSAILHYLNEKPREWLWAWGYGPGSDATTWQPGHRQNHRMDLFRYPGFGPYGLYPKTLLHELPSRHKILYFNELTHWKYAQHGYAQMYPRADKDGNLPPRWSHEIYERRPDQTLTMVYNRLSFFAWPKYYHRVFNDLMRYGAGDITHSSGNHDHFNQWMWQRLLWNPRLETGEVVNEYAVAWFGREAAPLMSEALLQLESNLEELPDEPLQIKRGIEVYYRKVAEAGRKIPPHLLKNNWLWRMYMQKGALDRYIKLDLQQQLAVRQQVEQLAGAYPKNVSWTLLAGKIDKVLAQETPEMTRLRGEAEKLGEESNTLFGTRSEALFDLRHDYIGLGWLKRQIGRIQEAENEISRKQLVSMITDYEGRKINAIYDNLGTGNHAQHVTTGYPYDHGQPYVPTMLSEANRPSQRSMHFTQDEEQGVTLSYRDLPEGKRYQLRLTLVRPVFQERYLERMKQRSQSVYANGILLAQNLELPEGMSDFFTFDLPENCIRDGKLEIKLMPDPALRDRDRVSTEQWRNTGGWGTLLSEAWLIPEQE</sequence>
<name>A0ABP8LSF8_9BACT</name>
<organism evidence="1 2">
    <name type="scientific">Ravibacter arvi</name>
    <dbReference type="NCBI Taxonomy" id="2051041"/>
    <lineage>
        <taxon>Bacteria</taxon>
        <taxon>Pseudomonadati</taxon>
        <taxon>Bacteroidota</taxon>
        <taxon>Cytophagia</taxon>
        <taxon>Cytophagales</taxon>
        <taxon>Spirosomataceae</taxon>
        <taxon>Ravibacter</taxon>
    </lineage>
</organism>
<comment type="caution">
    <text evidence="1">The sequence shown here is derived from an EMBL/GenBank/DDBJ whole genome shotgun (WGS) entry which is preliminary data.</text>
</comment>
<reference evidence="2" key="1">
    <citation type="journal article" date="2019" name="Int. J. Syst. Evol. Microbiol.">
        <title>The Global Catalogue of Microorganisms (GCM) 10K type strain sequencing project: providing services to taxonomists for standard genome sequencing and annotation.</title>
        <authorList>
            <consortium name="The Broad Institute Genomics Platform"/>
            <consortium name="The Broad Institute Genome Sequencing Center for Infectious Disease"/>
            <person name="Wu L."/>
            <person name="Ma J."/>
        </authorList>
    </citation>
    <scope>NUCLEOTIDE SEQUENCE [LARGE SCALE GENOMIC DNA]</scope>
    <source>
        <strain evidence="2">JCM 31920</strain>
    </source>
</reference>
<gene>
    <name evidence="1" type="ORF">GCM10023091_08770</name>
</gene>